<sequence>MSGFDAGWLDLREPADHAARSQGVLDAVAAAFEGRVGLAVADLGAGSGSTLRALAPRLGPAQSWTLFDHDPELLRHARVRLAAWADLAENRDDSLVLLRDGRRIEVRFALADLAAEPLPEDGAFDLVACSALLDLVGEVWMTRLLKRLVAAETPFYAALTYDGAKSFAPPHPDDAAALGAFNRHQRTDKGFGPALGGEAAGRFRALAAAAGFRETAGDSPWRLGEDDAPLIHALADGVAQAAEAMSGASFAAWRAFRAGAAGAAAVGHVDLFVTPPGWPGPSSSAPARRPS</sequence>
<dbReference type="CDD" id="cd02440">
    <property type="entry name" value="AdoMet_MTases"/>
    <property type="match status" value="1"/>
</dbReference>
<accession>A0ABW4KAI5</accession>
<dbReference type="Gene3D" id="3.40.50.150">
    <property type="entry name" value="Vaccinia Virus protein VP39"/>
    <property type="match status" value="1"/>
</dbReference>
<dbReference type="EC" id="2.1.-.-" evidence="2"/>
<evidence type="ECO:0000313" key="3">
    <source>
        <dbReference type="Proteomes" id="UP001597308"/>
    </source>
</evidence>
<reference evidence="3" key="1">
    <citation type="journal article" date="2019" name="Int. J. Syst. Evol. Microbiol.">
        <title>The Global Catalogue of Microorganisms (GCM) 10K type strain sequencing project: providing services to taxonomists for standard genome sequencing and annotation.</title>
        <authorList>
            <consortium name="The Broad Institute Genomics Platform"/>
            <consortium name="The Broad Institute Genome Sequencing Center for Infectious Disease"/>
            <person name="Wu L."/>
            <person name="Ma J."/>
        </authorList>
    </citation>
    <scope>NUCLEOTIDE SEQUENCE [LARGE SCALE GENOMIC DNA]</scope>
    <source>
        <strain evidence="3">KCTC 23707</strain>
    </source>
</reference>
<keyword evidence="2" id="KW-0489">Methyltransferase</keyword>
<organism evidence="2 3">
    <name type="scientific">Methylopila henanensis</name>
    <dbReference type="NCBI Taxonomy" id="873516"/>
    <lineage>
        <taxon>Bacteria</taxon>
        <taxon>Pseudomonadati</taxon>
        <taxon>Pseudomonadota</taxon>
        <taxon>Alphaproteobacteria</taxon>
        <taxon>Hyphomicrobiales</taxon>
        <taxon>Methylopilaceae</taxon>
        <taxon>Methylopila</taxon>
    </lineage>
</organism>
<keyword evidence="3" id="KW-1185">Reference proteome</keyword>
<comment type="caution">
    <text evidence="2">The sequence shown here is derived from an EMBL/GenBank/DDBJ whole genome shotgun (WGS) entry which is preliminary data.</text>
</comment>
<name>A0ABW4KAI5_9HYPH</name>
<evidence type="ECO:0000259" key="1">
    <source>
        <dbReference type="Pfam" id="PF13649"/>
    </source>
</evidence>
<dbReference type="GO" id="GO:0032259">
    <property type="term" value="P:methylation"/>
    <property type="evidence" value="ECO:0007669"/>
    <property type="project" value="UniProtKB-KW"/>
</dbReference>
<gene>
    <name evidence="2" type="ORF">ACFSCV_08895</name>
</gene>
<protein>
    <submittedName>
        <fullName evidence="2">Class I SAM-dependent methyltransferase</fullName>
        <ecNumber evidence="2">2.1.-.-</ecNumber>
    </submittedName>
</protein>
<feature type="domain" description="Methyltransferase" evidence="1">
    <location>
        <begin position="40"/>
        <end position="149"/>
    </location>
</feature>
<dbReference type="InterPro" id="IPR029063">
    <property type="entry name" value="SAM-dependent_MTases_sf"/>
</dbReference>
<dbReference type="SUPFAM" id="SSF53335">
    <property type="entry name" value="S-adenosyl-L-methionine-dependent methyltransferases"/>
    <property type="match status" value="1"/>
</dbReference>
<dbReference type="GO" id="GO:0008168">
    <property type="term" value="F:methyltransferase activity"/>
    <property type="evidence" value="ECO:0007669"/>
    <property type="project" value="UniProtKB-KW"/>
</dbReference>
<dbReference type="InterPro" id="IPR041698">
    <property type="entry name" value="Methyltransf_25"/>
</dbReference>
<dbReference type="Pfam" id="PF13649">
    <property type="entry name" value="Methyltransf_25"/>
    <property type="match status" value="1"/>
</dbReference>
<dbReference type="RefSeq" id="WP_378799039.1">
    <property type="nucleotide sequence ID" value="NZ_JBHUER010000005.1"/>
</dbReference>
<evidence type="ECO:0000313" key="2">
    <source>
        <dbReference type="EMBL" id="MFD1703120.1"/>
    </source>
</evidence>
<proteinExistence type="predicted"/>
<dbReference type="EMBL" id="JBHUER010000005">
    <property type="protein sequence ID" value="MFD1703120.1"/>
    <property type="molecule type" value="Genomic_DNA"/>
</dbReference>
<dbReference type="Proteomes" id="UP001597308">
    <property type="component" value="Unassembled WGS sequence"/>
</dbReference>
<keyword evidence="2" id="KW-0808">Transferase</keyword>